<organism evidence="2 3">
    <name type="scientific">Spirodela intermedia</name>
    <name type="common">Intermediate duckweed</name>
    <dbReference type="NCBI Taxonomy" id="51605"/>
    <lineage>
        <taxon>Eukaryota</taxon>
        <taxon>Viridiplantae</taxon>
        <taxon>Streptophyta</taxon>
        <taxon>Embryophyta</taxon>
        <taxon>Tracheophyta</taxon>
        <taxon>Spermatophyta</taxon>
        <taxon>Magnoliopsida</taxon>
        <taxon>Liliopsida</taxon>
        <taxon>Araceae</taxon>
        <taxon>Lemnoideae</taxon>
        <taxon>Spirodela</taxon>
    </lineage>
</organism>
<evidence type="ECO:0000256" key="1">
    <source>
        <dbReference type="SAM" id="MobiDB-lite"/>
    </source>
</evidence>
<proteinExistence type="predicted"/>
<evidence type="ECO:0000313" key="2">
    <source>
        <dbReference type="EMBL" id="CAA7397122.1"/>
    </source>
</evidence>
<feature type="region of interest" description="Disordered" evidence="1">
    <location>
        <begin position="1"/>
        <end position="35"/>
    </location>
</feature>
<dbReference type="AlphaFoldDB" id="A0A7I8KI66"/>
<reference evidence="2" key="1">
    <citation type="submission" date="2020-02" db="EMBL/GenBank/DDBJ databases">
        <authorList>
            <person name="Scholz U."/>
            <person name="Mascher M."/>
            <person name="Fiebig A."/>
        </authorList>
    </citation>
    <scope>NUCLEOTIDE SEQUENCE</scope>
</reference>
<keyword evidence="3" id="KW-1185">Reference proteome</keyword>
<dbReference type="EMBL" id="LR746268">
    <property type="protein sequence ID" value="CAA7397122.1"/>
    <property type="molecule type" value="Genomic_DNA"/>
</dbReference>
<name>A0A7I8KI66_SPIIN</name>
<gene>
    <name evidence="2" type="ORF">SI8410_05007785</name>
</gene>
<sequence length="93" mass="9379">MINGQNQPAIKASAAVTETPPSDGDGRNGQLDPTVDLEINRGDHVAIKAPKPFAIADASAVTLLTSSTSDAADVGIAQNPTPSRVKPCSAGTV</sequence>
<evidence type="ECO:0000313" key="3">
    <source>
        <dbReference type="Proteomes" id="UP000663760"/>
    </source>
</evidence>
<accession>A0A7I8KI66</accession>
<protein>
    <submittedName>
        <fullName evidence="2">Uncharacterized protein</fullName>
    </submittedName>
</protein>
<dbReference type="Proteomes" id="UP000663760">
    <property type="component" value="Chromosome 5"/>
</dbReference>
<feature type="region of interest" description="Disordered" evidence="1">
    <location>
        <begin position="69"/>
        <end position="93"/>
    </location>
</feature>